<dbReference type="WBParaSite" id="nRc.2.0.1.t05066-RA">
    <property type="protein sequence ID" value="nRc.2.0.1.t05066-RA"/>
    <property type="gene ID" value="nRc.2.0.1.g05066"/>
</dbReference>
<dbReference type="Proteomes" id="UP000887565">
    <property type="component" value="Unplaced"/>
</dbReference>
<evidence type="ECO:0000313" key="1">
    <source>
        <dbReference type="Proteomes" id="UP000887565"/>
    </source>
</evidence>
<protein>
    <submittedName>
        <fullName evidence="2">Uncharacterized protein</fullName>
    </submittedName>
</protein>
<keyword evidence="1" id="KW-1185">Reference proteome</keyword>
<sequence>MKFHDLSIMPKKLEARSDQSKSVTNLIPENQNPDLLESARTEKTYIFMAPSAEKIENLKRRTSVIIENIRNFIRFTNRRLLFVQLGDNFQTFSKSFDFFIDGKFFSKFGVIEQIVFSNVTNFVRS</sequence>
<organism evidence="1 2">
    <name type="scientific">Romanomermis culicivorax</name>
    <name type="common">Nematode worm</name>
    <dbReference type="NCBI Taxonomy" id="13658"/>
    <lineage>
        <taxon>Eukaryota</taxon>
        <taxon>Metazoa</taxon>
        <taxon>Ecdysozoa</taxon>
        <taxon>Nematoda</taxon>
        <taxon>Enoplea</taxon>
        <taxon>Dorylaimia</taxon>
        <taxon>Mermithida</taxon>
        <taxon>Mermithoidea</taxon>
        <taxon>Mermithidae</taxon>
        <taxon>Romanomermis</taxon>
    </lineage>
</organism>
<accession>A0A915HU45</accession>
<proteinExistence type="predicted"/>
<dbReference type="AlphaFoldDB" id="A0A915HU45"/>
<reference evidence="2" key="1">
    <citation type="submission" date="2022-11" db="UniProtKB">
        <authorList>
            <consortium name="WormBaseParasite"/>
        </authorList>
    </citation>
    <scope>IDENTIFICATION</scope>
</reference>
<evidence type="ECO:0000313" key="2">
    <source>
        <dbReference type="WBParaSite" id="nRc.2.0.1.t05066-RA"/>
    </source>
</evidence>
<name>A0A915HU45_ROMCU</name>